<feature type="transmembrane region" description="Helical" evidence="10">
    <location>
        <begin position="199"/>
        <end position="219"/>
    </location>
</feature>
<proteinExistence type="inferred from homology"/>
<dbReference type="EMBL" id="JAXIOK010000006">
    <property type="protein sequence ID" value="KAK4767986.1"/>
    <property type="molecule type" value="Genomic_DNA"/>
</dbReference>
<dbReference type="PANTHER" id="PTHR21049">
    <property type="entry name" value="RIBOPHORIN I"/>
    <property type="match status" value="1"/>
</dbReference>
<evidence type="ECO:0000256" key="5">
    <source>
        <dbReference type="ARBA" id="ARBA00022692"/>
    </source>
</evidence>
<evidence type="ECO:0000256" key="2">
    <source>
        <dbReference type="ARBA" id="ARBA00004115"/>
    </source>
</evidence>
<reference evidence="11 12" key="1">
    <citation type="journal article" date="2023" name="Hortic Res">
        <title>Pangenome of water caltrop reveals structural variations and asymmetric subgenome divergence after allopolyploidization.</title>
        <authorList>
            <person name="Zhang X."/>
            <person name="Chen Y."/>
            <person name="Wang L."/>
            <person name="Yuan Y."/>
            <person name="Fang M."/>
            <person name="Shi L."/>
            <person name="Lu R."/>
            <person name="Comes H.P."/>
            <person name="Ma Y."/>
            <person name="Chen Y."/>
            <person name="Huang G."/>
            <person name="Zhou Y."/>
            <person name="Zheng Z."/>
            <person name="Qiu Y."/>
        </authorList>
    </citation>
    <scope>NUCLEOTIDE SEQUENCE [LARGE SCALE GENOMIC DNA]</scope>
    <source>
        <tissue evidence="11">Roots</tissue>
    </source>
</reference>
<organism evidence="11 12">
    <name type="scientific">Trapa incisa</name>
    <dbReference type="NCBI Taxonomy" id="236973"/>
    <lineage>
        <taxon>Eukaryota</taxon>
        <taxon>Viridiplantae</taxon>
        <taxon>Streptophyta</taxon>
        <taxon>Embryophyta</taxon>
        <taxon>Tracheophyta</taxon>
        <taxon>Spermatophyta</taxon>
        <taxon>Magnoliopsida</taxon>
        <taxon>eudicotyledons</taxon>
        <taxon>Gunneridae</taxon>
        <taxon>Pentapetalae</taxon>
        <taxon>rosids</taxon>
        <taxon>malvids</taxon>
        <taxon>Myrtales</taxon>
        <taxon>Lythraceae</taxon>
        <taxon>Trapa</taxon>
    </lineage>
</organism>
<evidence type="ECO:0000256" key="7">
    <source>
        <dbReference type="ARBA" id="ARBA00022824"/>
    </source>
</evidence>
<keyword evidence="7 10" id="KW-0256">Endoplasmic reticulum</keyword>
<dbReference type="PANTHER" id="PTHR21049:SF0">
    <property type="entry name" value="DOLICHYL-DIPHOSPHOOLIGOSACCHARIDE--PROTEIN GLYCOSYLTRANSFERASE SUBUNIT 1"/>
    <property type="match status" value="1"/>
</dbReference>
<comment type="pathway">
    <text evidence="3 10">Protein modification; protein glycosylation.</text>
</comment>
<dbReference type="AlphaFoldDB" id="A0AAN7QH91"/>
<dbReference type="Proteomes" id="UP001345219">
    <property type="component" value="Chromosome 3"/>
</dbReference>
<dbReference type="Pfam" id="PF04597">
    <property type="entry name" value="Ribophorin_I"/>
    <property type="match status" value="2"/>
</dbReference>
<evidence type="ECO:0000313" key="11">
    <source>
        <dbReference type="EMBL" id="KAK4767986.1"/>
    </source>
</evidence>
<evidence type="ECO:0000256" key="4">
    <source>
        <dbReference type="ARBA" id="ARBA00008905"/>
    </source>
</evidence>
<dbReference type="GO" id="GO:0018279">
    <property type="term" value="P:protein N-linked glycosylation via asparagine"/>
    <property type="evidence" value="ECO:0007669"/>
    <property type="project" value="TreeGrafter"/>
</dbReference>
<keyword evidence="8 10" id="KW-1133">Transmembrane helix</keyword>
<dbReference type="GO" id="GO:0008250">
    <property type="term" value="C:oligosaccharyltransferase complex"/>
    <property type="evidence" value="ECO:0007669"/>
    <property type="project" value="UniProtKB-UniRule"/>
</dbReference>
<evidence type="ECO:0000256" key="9">
    <source>
        <dbReference type="ARBA" id="ARBA00023136"/>
    </source>
</evidence>
<keyword evidence="6 10" id="KW-0732">Signal</keyword>
<evidence type="ECO:0000256" key="6">
    <source>
        <dbReference type="ARBA" id="ARBA00022729"/>
    </source>
</evidence>
<evidence type="ECO:0000313" key="12">
    <source>
        <dbReference type="Proteomes" id="UP001345219"/>
    </source>
</evidence>
<comment type="subcellular location">
    <subcellularLocation>
        <location evidence="2 10">Endoplasmic reticulum membrane</location>
        <topology evidence="2 10">Single-pass type I membrane protein</topology>
    </subcellularLocation>
</comment>
<comment type="function">
    <text evidence="1 10">Subunit of the oligosaccharyl transferase (OST) complex that catalyzes the initial transfer of a defined glycan (Glc(3)Man(9)GlcNAc(2) in eukaryotes) from the lipid carrier dolichol-pyrophosphate to an asparagine residue within an Asn-X-Ser/Thr consensus motif in nascent polypeptide chains, the first step in protein N-glycosylation. N-glycosylation occurs cotranslationally and the complex associates with the Sec61 complex at the channel-forming translocon complex that mediates protein translocation across the endoplasmic reticulum (ER). All subunits are required for a maximal enzyme activity.</text>
</comment>
<evidence type="ECO:0000256" key="8">
    <source>
        <dbReference type="ARBA" id="ARBA00022989"/>
    </source>
</evidence>
<evidence type="ECO:0000256" key="3">
    <source>
        <dbReference type="ARBA" id="ARBA00004922"/>
    </source>
</evidence>
<comment type="caution">
    <text evidence="11">The sequence shown here is derived from an EMBL/GenBank/DDBJ whole genome shotgun (WGS) entry which is preliminary data.</text>
</comment>
<sequence length="275" mass="31073">MPFSSLDLLQLLILLLLSECIVSFVSLAPDLLLAETLLFSPVLSDLVLSKVNRRLLIDVADRSGIWLSLHGSCRSELGRMSLPEQLSKGENFTLDVLAVYTHSLKPFPEKITQADIQLLVFEDSAYYLSPNWPFAVARELVWEVEISLWGNIQVTEYYNIVNRGSEITGEFSRLDFQVDHTLGAYQFSGILLPSYHLELTLFIIGMKLAIFLHLIFGVIPRRLSWKLNQDIQYLGDGGLHSLLDMARHFEIFFLNQKGSASLTSPIKEIVVDTSL</sequence>
<accession>A0AAN7QH91</accession>
<protein>
    <recommendedName>
        <fullName evidence="10">Dolichyl-diphosphooligosaccharide--protein glycosyltransferase subunit 1</fullName>
    </recommendedName>
</protein>
<dbReference type="InterPro" id="IPR007676">
    <property type="entry name" value="Ribophorin_I"/>
</dbReference>
<name>A0AAN7QH91_9MYRT</name>
<feature type="chain" id="PRO_5042665388" description="Dolichyl-diphosphooligosaccharide--protein glycosyltransferase subunit 1" evidence="10">
    <location>
        <begin position="24"/>
        <end position="275"/>
    </location>
</feature>
<evidence type="ECO:0000256" key="10">
    <source>
        <dbReference type="RuleBase" id="RU361143"/>
    </source>
</evidence>
<comment type="similarity">
    <text evidence="4 10">Belongs to the OST1 family.</text>
</comment>
<feature type="signal peptide" evidence="10">
    <location>
        <begin position="1"/>
        <end position="23"/>
    </location>
</feature>
<keyword evidence="9 10" id="KW-0472">Membrane</keyword>
<keyword evidence="5 10" id="KW-0812">Transmembrane</keyword>
<gene>
    <name evidence="11" type="ORF">SAY87_003127</name>
</gene>
<comment type="subunit">
    <text evidence="10">Component of the oligosaccharyltransferase (OST) complex.</text>
</comment>
<keyword evidence="12" id="KW-1185">Reference proteome</keyword>
<evidence type="ECO:0000256" key="1">
    <source>
        <dbReference type="ARBA" id="ARBA00002791"/>
    </source>
</evidence>